<dbReference type="Proteomes" id="UP000823775">
    <property type="component" value="Unassembled WGS sequence"/>
</dbReference>
<sequence length="146" mass="17237">MEKEEDSQPLDYSLLVDLDVEEVDKSEDVKHNSILELGHIGPYSKHFSTLCWVGNLEIEPFKPMERCVDEEQCPYILKFIMLKRHNANPHLRDKKYKMQHLLLGPFMITPLPLDNNRKLEKKFRGEIYKLKVEEKVVKLDGIMPRC</sequence>
<keyword evidence="2" id="KW-1185">Reference proteome</keyword>
<evidence type="ECO:0000313" key="2">
    <source>
        <dbReference type="Proteomes" id="UP000823775"/>
    </source>
</evidence>
<gene>
    <name evidence="1" type="ORF">HAX54_030447</name>
</gene>
<protein>
    <submittedName>
        <fullName evidence="1">Uncharacterized protein</fullName>
    </submittedName>
</protein>
<organism evidence="1 2">
    <name type="scientific">Datura stramonium</name>
    <name type="common">Jimsonweed</name>
    <name type="synonym">Common thornapple</name>
    <dbReference type="NCBI Taxonomy" id="4076"/>
    <lineage>
        <taxon>Eukaryota</taxon>
        <taxon>Viridiplantae</taxon>
        <taxon>Streptophyta</taxon>
        <taxon>Embryophyta</taxon>
        <taxon>Tracheophyta</taxon>
        <taxon>Spermatophyta</taxon>
        <taxon>Magnoliopsida</taxon>
        <taxon>eudicotyledons</taxon>
        <taxon>Gunneridae</taxon>
        <taxon>Pentapetalae</taxon>
        <taxon>asterids</taxon>
        <taxon>lamiids</taxon>
        <taxon>Solanales</taxon>
        <taxon>Solanaceae</taxon>
        <taxon>Solanoideae</taxon>
        <taxon>Datureae</taxon>
        <taxon>Datura</taxon>
    </lineage>
</organism>
<dbReference type="EMBL" id="JACEIK010003812">
    <property type="protein sequence ID" value="MCD9643198.1"/>
    <property type="molecule type" value="Genomic_DNA"/>
</dbReference>
<reference evidence="1 2" key="1">
    <citation type="journal article" date="2021" name="BMC Genomics">
        <title>Datura genome reveals duplications of psychoactive alkaloid biosynthetic genes and high mutation rate following tissue culture.</title>
        <authorList>
            <person name="Rajewski A."/>
            <person name="Carter-House D."/>
            <person name="Stajich J."/>
            <person name="Litt A."/>
        </authorList>
    </citation>
    <scope>NUCLEOTIDE SEQUENCE [LARGE SCALE GENOMIC DNA]</scope>
    <source>
        <strain evidence="1">AR-01</strain>
    </source>
</reference>
<comment type="caution">
    <text evidence="1">The sequence shown here is derived from an EMBL/GenBank/DDBJ whole genome shotgun (WGS) entry which is preliminary data.</text>
</comment>
<name>A0ABS8V7P4_DATST</name>
<accession>A0ABS8V7P4</accession>
<proteinExistence type="predicted"/>
<evidence type="ECO:0000313" key="1">
    <source>
        <dbReference type="EMBL" id="MCD9643198.1"/>
    </source>
</evidence>